<dbReference type="EMBL" id="JAHRIP010012855">
    <property type="protein sequence ID" value="MEQ2285240.1"/>
    <property type="molecule type" value="Genomic_DNA"/>
</dbReference>
<name>A0ABV0XUT6_9TELE</name>
<gene>
    <name evidence="1" type="ORF">AMECASPLE_029784</name>
</gene>
<organism evidence="1 2">
    <name type="scientific">Ameca splendens</name>
    <dbReference type="NCBI Taxonomy" id="208324"/>
    <lineage>
        <taxon>Eukaryota</taxon>
        <taxon>Metazoa</taxon>
        <taxon>Chordata</taxon>
        <taxon>Craniata</taxon>
        <taxon>Vertebrata</taxon>
        <taxon>Euteleostomi</taxon>
        <taxon>Actinopterygii</taxon>
        <taxon>Neopterygii</taxon>
        <taxon>Teleostei</taxon>
        <taxon>Neoteleostei</taxon>
        <taxon>Acanthomorphata</taxon>
        <taxon>Ovalentaria</taxon>
        <taxon>Atherinomorphae</taxon>
        <taxon>Cyprinodontiformes</taxon>
        <taxon>Goodeidae</taxon>
        <taxon>Ameca</taxon>
    </lineage>
</organism>
<sequence>MLSNRSLKSVMFLFHTSSQVYNIHPSIHPSIHHLYMLVLAGSSRVHLRVTQRHTGQTTVHATLTPKGNLDKPVNLTVMFLGCGRKLEYPERTHECTRRTCKLQARKIPGWDWTFVMQGNSANTSFTAQP</sequence>
<dbReference type="Proteomes" id="UP001469553">
    <property type="component" value="Unassembled WGS sequence"/>
</dbReference>
<accession>A0ABV0XUT6</accession>
<reference evidence="1 2" key="1">
    <citation type="submission" date="2021-06" db="EMBL/GenBank/DDBJ databases">
        <authorList>
            <person name="Palmer J.M."/>
        </authorList>
    </citation>
    <scope>NUCLEOTIDE SEQUENCE [LARGE SCALE GENOMIC DNA]</scope>
    <source>
        <strain evidence="1 2">AS_MEX2019</strain>
        <tissue evidence="1">Muscle</tissue>
    </source>
</reference>
<evidence type="ECO:0000313" key="2">
    <source>
        <dbReference type="Proteomes" id="UP001469553"/>
    </source>
</evidence>
<comment type="caution">
    <text evidence="1">The sequence shown here is derived from an EMBL/GenBank/DDBJ whole genome shotgun (WGS) entry which is preliminary data.</text>
</comment>
<evidence type="ECO:0000313" key="1">
    <source>
        <dbReference type="EMBL" id="MEQ2285240.1"/>
    </source>
</evidence>
<keyword evidence="2" id="KW-1185">Reference proteome</keyword>
<proteinExistence type="predicted"/>
<protein>
    <submittedName>
        <fullName evidence="1">Uncharacterized protein</fullName>
    </submittedName>
</protein>